<protein>
    <submittedName>
        <fullName evidence="7">Protein kinase</fullName>
    </submittedName>
</protein>
<dbReference type="PANTHER" id="PTHR43289">
    <property type="entry name" value="MITOGEN-ACTIVATED PROTEIN KINASE KINASE KINASE 20-RELATED"/>
    <property type="match status" value="1"/>
</dbReference>
<sequence length="895" mass="97983">MYHGQRPATRAVAREALMQDGDDQGLFVGRFVIEKEAGRGGVGIVHRAIDRGTGQTVALKVLHKIEPSTLRRFAMEADALEKLNHPNIVRYVTHGIAEDEAPYLAMEWVEGECLRARVDRATQDGERLPIADIVELGQHLAGALEAAHAQGIVHRDVKPNNILLEGGDLRRPKLVDFGIVRAESAEHATTTGAMLGTVGYMAPEQARGVEHLDGRADLFSLGCVLFRCLANRDAFTGPDPVTTLSMLLMHAPPRLAELRPDVPPDLDALVGRLLAKEPSMRPPSAASVKQALARTAIVLAGGAQTSSRLFGASPKSRATTPSARVRRPLAWAGAIFGLVLLGIAGALLPWCRRRPEPPPVTAIPPPPTSLTALPASPSCDPHAVTAYQQGLQALHDGRWDQARRFFELAAQTDGACPQALLRRLLIEREHSDPISLRREHLREAVRLRDALSERDRLVLDAFGLVVAEDTPPLREEAVRILDEAVRRFPMDAEVLFRSAGERMNVARSPEDFEIALARVRRAAELDPSYSDAWQAQARILEHLGREEELRAALDQCLAMSPGSVDCMADRVFALSRTGHCGEAATEARRRSSWDPDEPQVYRSLAETLAATRAPKEAIEQVLSMRANRLPVPTREEASLLDQVQLEAWAGQFDLAVATAEQLENLLASSSARESHWIAALESAEALFEVGETDRAARIAENAYLRKDAWVPDKTISVSAAPMEAWLLAAALRGGRRTESQWRAATRGWERANEGPLSAFERWVLKWGTRVDSPKDAAQAMADAPSGEPREGARHFHVAWRIGLLDAYAGRIFLQAGDPARAAPLLEKGAHACQGIAYPFLNVRAHLWLGMAKEKLGDTAAACGAYRVVLDRWGHTTPRSITAREAEQRRRALGCK</sequence>
<evidence type="ECO:0000256" key="5">
    <source>
        <dbReference type="SAM" id="Phobius"/>
    </source>
</evidence>
<keyword evidence="5" id="KW-0472">Membrane</keyword>
<dbReference type="PANTHER" id="PTHR43289:SF6">
    <property type="entry name" value="SERINE_THREONINE-PROTEIN KINASE NEKL-3"/>
    <property type="match status" value="1"/>
</dbReference>
<dbReference type="Pfam" id="PF13432">
    <property type="entry name" value="TPR_16"/>
    <property type="match status" value="2"/>
</dbReference>
<evidence type="ECO:0000256" key="1">
    <source>
        <dbReference type="ARBA" id="ARBA00022679"/>
    </source>
</evidence>
<feature type="domain" description="Protein kinase" evidence="6">
    <location>
        <begin position="31"/>
        <end position="293"/>
    </location>
</feature>
<evidence type="ECO:0000256" key="3">
    <source>
        <dbReference type="ARBA" id="ARBA00022777"/>
    </source>
</evidence>
<feature type="transmembrane region" description="Helical" evidence="5">
    <location>
        <begin position="329"/>
        <end position="350"/>
    </location>
</feature>
<keyword evidence="5" id="KW-1133">Transmembrane helix</keyword>
<evidence type="ECO:0000259" key="6">
    <source>
        <dbReference type="PROSITE" id="PS50011"/>
    </source>
</evidence>
<dbReference type="InterPro" id="IPR011009">
    <property type="entry name" value="Kinase-like_dom_sf"/>
</dbReference>
<dbReference type="Gene3D" id="3.30.200.20">
    <property type="entry name" value="Phosphorylase Kinase, domain 1"/>
    <property type="match status" value="1"/>
</dbReference>
<keyword evidence="3 7" id="KW-0418">Kinase</keyword>
<proteinExistence type="predicted"/>
<gene>
    <name evidence="7" type="ORF">LZC94_22645</name>
</gene>
<dbReference type="PROSITE" id="PS50011">
    <property type="entry name" value="PROTEIN_KINASE_DOM"/>
    <property type="match status" value="1"/>
</dbReference>
<dbReference type="GO" id="GO:0016301">
    <property type="term" value="F:kinase activity"/>
    <property type="evidence" value="ECO:0007669"/>
    <property type="project" value="UniProtKB-KW"/>
</dbReference>
<keyword evidence="2" id="KW-0547">Nucleotide-binding</keyword>
<dbReference type="CDD" id="cd14014">
    <property type="entry name" value="STKc_PknB_like"/>
    <property type="match status" value="1"/>
</dbReference>
<dbReference type="InterPro" id="IPR008271">
    <property type="entry name" value="Ser/Thr_kinase_AS"/>
</dbReference>
<evidence type="ECO:0000313" key="8">
    <source>
        <dbReference type="Proteomes" id="UP001370348"/>
    </source>
</evidence>
<dbReference type="RefSeq" id="WP_394829610.1">
    <property type="nucleotide sequence ID" value="NZ_CP089984.1"/>
</dbReference>
<dbReference type="SUPFAM" id="SSF48452">
    <property type="entry name" value="TPR-like"/>
    <property type="match status" value="1"/>
</dbReference>
<evidence type="ECO:0000256" key="4">
    <source>
        <dbReference type="ARBA" id="ARBA00022840"/>
    </source>
</evidence>
<dbReference type="Gene3D" id="1.25.40.10">
    <property type="entry name" value="Tetratricopeptide repeat domain"/>
    <property type="match status" value="1"/>
</dbReference>
<evidence type="ECO:0000256" key="2">
    <source>
        <dbReference type="ARBA" id="ARBA00022741"/>
    </source>
</evidence>
<dbReference type="SUPFAM" id="SSF56112">
    <property type="entry name" value="Protein kinase-like (PK-like)"/>
    <property type="match status" value="1"/>
</dbReference>
<dbReference type="Gene3D" id="1.10.510.10">
    <property type="entry name" value="Transferase(Phosphotransferase) domain 1"/>
    <property type="match status" value="1"/>
</dbReference>
<dbReference type="InterPro" id="IPR000719">
    <property type="entry name" value="Prot_kinase_dom"/>
</dbReference>
<evidence type="ECO:0000313" key="7">
    <source>
        <dbReference type="EMBL" id="WXB20010.1"/>
    </source>
</evidence>
<dbReference type="Proteomes" id="UP001370348">
    <property type="component" value="Chromosome"/>
</dbReference>
<keyword evidence="4" id="KW-0067">ATP-binding</keyword>
<dbReference type="PROSITE" id="PS00108">
    <property type="entry name" value="PROTEIN_KINASE_ST"/>
    <property type="match status" value="1"/>
</dbReference>
<dbReference type="EMBL" id="CP089984">
    <property type="protein sequence ID" value="WXB20010.1"/>
    <property type="molecule type" value="Genomic_DNA"/>
</dbReference>
<name>A0ABZ2MBW9_9BACT</name>
<keyword evidence="5" id="KW-0812">Transmembrane</keyword>
<keyword evidence="1" id="KW-0808">Transferase</keyword>
<dbReference type="InterPro" id="IPR011990">
    <property type="entry name" value="TPR-like_helical_dom_sf"/>
</dbReference>
<dbReference type="Pfam" id="PF00069">
    <property type="entry name" value="Pkinase"/>
    <property type="match status" value="1"/>
</dbReference>
<keyword evidence="8" id="KW-1185">Reference proteome</keyword>
<reference evidence="7 8" key="1">
    <citation type="submission" date="2021-12" db="EMBL/GenBank/DDBJ databases">
        <title>Discovery of the Pendulisporaceae a myxobacterial family with distinct sporulation behavior and unique specialized metabolism.</title>
        <authorList>
            <person name="Garcia R."/>
            <person name="Popoff A."/>
            <person name="Bader C.D."/>
            <person name="Loehr J."/>
            <person name="Walesch S."/>
            <person name="Walt C."/>
            <person name="Boldt J."/>
            <person name="Bunk B."/>
            <person name="Haeckl F.J.F.P.J."/>
            <person name="Gunesch A.P."/>
            <person name="Birkelbach J."/>
            <person name="Nuebel U."/>
            <person name="Pietschmann T."/>
            <person name="Bach T."/>
            <person name="Mueller R."/>
        </authorList>
    </citation>
    <scope>NUCLEOTIDE SEQUENCE [LARGE SCALE GENOMIC DNA]</scope>
    <source>
        <strain evidence="7 8">MSr11954</strain>
    </source>
</reference>
<accession>A0ABZ2MBW9</accession>
<dbReference type="SMART" id="SM00220">
    <property type="entry name" value="S_TKc"/>
    <property type="match status" value="1"/>
</dbReference>
<organism evidence="7 8">
    <name type="scientific">Pendulispora albinea</name>
    <dbReference type="NCBI Taxonomy" id="2741071"/>
    <lineage>
        <taxon>Bacteria</taxon>
        <taxon>Pseudomonadati</taxon>
        <taxon>Myxococcota</taxon>
        <taxon>Myxococcia</taxon>
        <taxon>Myxococcales</taxon>
        <taxon>Sorangiineae</taxon>
        <taxon>Pendulisporaceae</taxon>
        <taxon>Pendulispora</taxon>
    </lineage>
</organism>